<dbReference type="EMBL" id="HBUF01145041">
    <property type="protein sequence ID" value="CAG6647038.1"/>
    <property type="molecule type" value="Transcribed_RNA"/>
</dbReference>
<sequence>MLPLPSVDSKANVCLSRTSVATLFSNYLQFYTNLSSLRLLCSIFSSKPCSLLSLLRLSFPSFTTSALCHLSTALQATQQSATLYLEALILVSPFQDPIIDVHPRQTNMNAVYYCCIAAIGAFIAKVDSFNFRP</sequence>
<proteinExistence type="predicted"/>
<dbReference type="AlphaFoldDB" id="A0A8D9E9E9"/>
<name>A0A8D9E9E9_9HEMI</name>
<accession>A0A8D9E9E9</accession>
<evidence type="ECO:0000313" key="1">
    <source>
        <dbReference type="EMBL" id="CAG6744239.1"/>
    </source>
</evidence>
<protein>
    <submittedName>
        <fullName evidence="1">Uncharacterized protein</fullName>
    </submittedName>
</protein>
<reference evidence="1" key="1">
    <citation type="submission" date="2021-05" db="EMBL/GenBank/DDBJ databases">
        <authorList>
            <person name="Alioto T."/>
            <person name="Alioto T."/>
            <person name="Gomez Garrido J."/>
        </authorList>
    </citation>
    <scope>NUCLEOTIDE SEQUENCE</scope>
</reference>
<dbReference type="EMBL" id="HBUF01462548">
    <property type="protein sequence ID" value="CAG6744239.1"/>
    <property type="molecule type" value="Transcribed_RNA"/>
</dbReference>
<organism evidence="1">
    <name type="scientific">Cacopsylla melanoneura</name>
    <dbReference type="NCBI Taxonomy" id="428564"/>
    <lineage>
        <taxon>Eukaryota</taxon>
        <taxon>Metazoa</taxon>
        <taxon>Ecdysozoa</taxon>
        <taxon>Arthropoda</taxon>
        <taxon>Hexapoda</taxon>
        <taxon>Insecta</taxon>
        <taxon>Pterygota</taxon>
        <taxon>Neoptera</taxon>
        <taxon>Paraneoptera</taxon>
        <taxon>Hemiptera</taxon>
        <taxon>Sternorrhyncha</taxon>
        <taxon>Psylloidea</taxon>
        <taxon>Psyllidae</taxon>
        <taxon>Psyllinae</taxon>
        <taxon>Cacopsylla</taxon>
    </lineage>
</organism>